<dbReference type="InterPro" id="IPR036144">
    <property type="entry name" value="RibA-like_sf"/>
</dbReference>
<feature type="binding site" evidence="19">
    <location>
        <position position="353"/>
    </location>
    <ligand>
        <name>GTP</name>
        <dbReference type="ChEBI" id="CHEBI:37565"/>
    </ligand>
</feature>
<feature type="binding site" evidence="19">
    <location>
        <position position="264"/>
    </location>
    <ligand>
        <name>Zn(2+)</name>
        <dbReference type="ChEBI" id="CHEBI:29105"/>
        <note>catalytic</note>
    </ligand>
</feature>
<dbReference type="GO" id="GO:0000287">
    <property type="term" value="F:magnesium ion binding"/>
    <property type="evidence" value="ECO:0007669"/>
    <property type="project" value="UniProtKB-UniRule"/>
</dbReference>
<dbReference type="InterPro" id="IPR016299">
    <property type="entry name" value="Riboflavin_synth_RibBA"/>
</dbReference>
<feature type="binding site" evidence="19">
    <location>
        <begin position="138"/>
        <end position="142"/>
    </location>
    <ligand>
        <name>D-ribulose 5-phosphate</name>
        <dbReference type="ChEBI" id="CHEBI:58121"/>
    </ligand>
</feature>
<comment type="function">
    <text evidence="17 19">Catalyzes the conversion of GTP to 2,5-diamino-6-ribosylamino-4(3H)-pyrimidinone 5'-phosphate (DARP), formate and pyrophosphate.</text>
</comment>
<evidence type="ECO:0000256" key="9">
    <source>
        <dbReference type="ARBA" id="ARBA00022741"/>
    </source>
</evidence>
<dbReference type="eggNOG" id="COG0108">
    <property type="taxonomic scope" value="Bacteria"/>
</dbReference>
<dbReference type="SUPFAM" id="SSF55821">
    <property type="entry name" value="YrdC/RibB"/>
    <property type="match status" value="1"/>
</dbReference>
<feature type="region of interest" description="DHBP synthase" evidence="19">
    <location>
        <begin position="1"/>
        <end position="199"/>
    </location>
</feature>
<sequence>MLSSIEEAVQDLKNGKVVIVCDDESRENEGDLIALAEHATPEVINFMVTHGKGLLCTPIGFSLAQSLGFEPMVEKNTDNHETAFTASVDHRSVKTGISAFERSATIQAIISDDAKPEDFHRPGHVFPLIARKGGVLERNGHTEAAIDLAELAGAKPAAIICEILREDGRMARLPELEKMAEKFDLKIITVKDLIDYRRKHQVERIVDVDLPTEYGHFRAIGYKGTLDGKEHIAIVKGQIAGNEPTLVRLHSECLTGDVFGSERCDCGPQLHAALHAIEQHGKGVVIYLRQEGRGIGLLNKLKAYKLQEAGDDTIEANEHLGFPADMRDYGSAAEILADLGITNVQLLTNNPLKIDGLKQYGISQIERIPLEIAANETNKRYLRTKAEKMGHLLHMSF</sequence>
<proteinExistence type="inferred from homology"/>
<keyword evidence="11 19" id="KW-0862">Zinc</keyword>
<feature type="binding site" evidence="19">
    <location>
        <begin position="291"/>
        <end position="293"/>
    </location>
    <ligand>
        <name>GTP</name>
        <dbReference type="ChEBI" id="CHEBI:37565"/>
    </ligand>
</feature>
<feature type="domain" description="GTP cyclohydrolase II" evidence="20">
    <location>
        <begin position="203"/>
        <end position="369"/>
    </location>
</feature>
<dbReference type="RefSeq" id="WP_023510472.1">
    <property type="nucleotide sequence ID" value="NZ_AWTC01000010.1"/>
</dbReference>
<keyword evidence="22" id="KW-1185">Reference proteome</keyword>
<keyword evidence="10 19" id="KW-0378">Hydrolase</keyword>
<dbReference type="NCBIfam" id="TIGR00505">
    <property type="entry name" value="ribA"/>
    <property type="match status" value="1"/>
</dbReference>
<dbReference type="GO" id="GO:0008270">
    <property type="term" value="F:zinc ion binding"/>
    <property type="evidence" value="ECO:0007669"/>
    <property type="project" value="UniProtKB-UniRule"/>
</dbReference>
<dbReference type="PANTHER" id="PTHR21327:SF18">
    <property type="entry name" value="3,4-DIHYDROXY-2-BUTANONE 4-PHOSPHATE SYNTHASE"/>
    <property type="match status" value="1"/>
</dbReference>
<gene>
    <name evidence="19" type="primary">ribBA</name>
    <name evidence="21" type="ORF">P343_11125</name>
</gene>
<comment type="cofactor">
    <cofactor evidence="19">
        <name>Zn(2+)</name>
        <dbReference type="ChEBI" id="CHEBI:29105"/>
    </cofactor>
    <text evidence="19">Binds 1 zinc ion per subunit.</text>
</comment>
<dbReference type="Pfam" id="PF00926">
    <property type="entry name" value="DHBP_synthase"/>
    <property type="match status" value="1"/>
</dbReference>
<accession>V6IW61</accession>
<evidence type="ECO:0000259" key="20">
    <source>
        <dbReference type="Pfam" id="PF00925"/>
    </source>
</evidence>
<feature type="site" description="Essential for DHBP synthase activity" evidence="19">
    <location>
        <position position="124"/>
    </location>
</feature>
<evidence type="ECO:0000256" key="12">
    <source>
        <dbReference type="ARBA" id="ARBA00022842"/>
    </source>
</evidence>
<dbReference type="HAMAP" id="MF_01283">
    <property type="entry name" value="RibBA"/>
    <property type="match status" value="1"/>
</dbReference>
<keyword evidence="12 19" id="KW-0460">Magnesium</keyword>
<dbReference type="EMBL" id="AWTC01000010">
    <property type="protein sequence ID" value="EST11523.1"/>
    <property type="molecule type" value="Genomic_DNA"/>
</dbReference>
<dbReference type="UniPathway" id="UPA00275">
    <property type="reaction ID" value="UER00399"/>
</dbReference>
<evidence type="ECO:0000256" key="10">
    <source>
        <dbReference type="ARBA" id="ARBA00022801"/>
    </source>
</evidence>
<dbReference type="HAMAP" id="MF_00179">
    <property type="entry name" value="RibA"/>
    <property type="match status" value="1"/>
</dbReference>
<dbReference type="NCBIfam" id="NF001591">
    <property type="entry name" value="PRK00393.1"/>
    <property type="match status" value="1"/>
</dbReference>
<dbReference type="InterPro" id="IPR017945">
    <property type="entry name" value="DHBP_synth_RibB-like_a/b_dom"/>
</dbReference>
<evidence type="ECO:0000256" key="1">
    <source>
        <dbReference type="ARBA" id="ARBA00000141"/>
    </source>
</evidence>
<comment type="catalytic activity">
    <reaction evidence="1 19">
        <text>D-ribulose 5-phosphate = (2S)-2-hydroxy-3-oxobutyl phosphate + formate + H(+)</text>
        <dbReference type="Rhea" id="RHEA:18457"/>
        <dbReference type="ChEBI" id="CHEBI:15378"/>
        <dbReference type="ChEBI" id="CHEBI:15740"/>
        <dbReference type="ChEBI" id="CHEBI:58121"/>
        <dbReference type="ChEBI" id="CHEBI:58830"/>
        <dbReference type="EC" id="4.1.99.12"/>
    </reaction>
</comment>
<evidence type="ECO:0000256" key="17">
    <source>
        <dbReference type="ARBA" id="ARBA00043932"/>
    </source>
</evidence>
<dbReference type="GO" id="GO:0008686">
    <property type="term" value="F:3,4-dihydroxy-2-butanone-4-phosphate synthase activity"/>
    <property type="evidence" value="ECO:0007669"/>
    <property type="project" value="UniProtKB-UniRule"/>
</dbReference>
<keyword evidence="9 19" id="KW-0547">Nucleotide-binding</keyword>
<dbReference type="Gene3D" id="3.90.870.10">
    <property type="entry name" value="DHBP synthase"/>
    <property type="match status" value="1"/>
</dbReference>
<comment type="pathway">
    <text evidence="5 19">Cofactor biosynthesis; riboflavin biosynthesis; 2-hydroxy-3-oxobutyl phosphate from D-ribulose 5-phosphate: step 1/1.</text>
</comment>
<evidence type="ECO:0000256" key="3">
    <source>
        <dbReference type="ARBA" id="ARBA00002284"/>
    </source>
</evidence>
<keyword evidence="16 19" id="KW-0511">Multifunctional enzyme</keyword>
<dbReference type="GO" id="GO:0005525">
    <property type="term" value="F:GTP binding"/>
    <property type="evidence" value="ECO:0007669"/>
    <property type="project" value="UniProtKB-KW"/>
</dbReference>
<dbReference type="Pfam" id="PF00925">
    <property type="entry name" value="GTP_cyclohydro2"/>
    <property type="match status" value="1"/>
</dbReference>
<dbReference type="FunFam" id="3.90.870.10:FF:000001">
    <property type="entry name" value="Riboflavin biosynthesis protein RibBA"/>
    <property type="match status" value="1"/>
</dbReference>
<dbReference type="GO" id="GO:0009231">
    <property type="term" value="P:riboflavin biosynthetic process"/>
    <property type="evidence" value="ECO:0007669"/>
    <property type="project" value="UniProtKB-UniRule"/>
</dbReference>
<name>V6IW61_9BACL</name>
<keyword evidence="8 19" id="KW-0479">Metal-binding</keyword>
<feature type="binding site" evidence="19">
    <location>
        <position position="27"/>
    </location>
    <ligand>
        <name>Mg(2+)</name>
        <dbReference type="ChEBI" id="CHEBI:18420"/>
        <label>2</label>
    </ligand>
</feature>
<feature type="binding site" evidence="19">
    <location>
        <begin position="26"/>
        <end position="27"/>
    </location>
    <ligand>
        <name>D-ribulose 5-phosphate</name>
        <dbReference type="ChEBI" id="CHEBI:58121"/>
    </ligand>
</feature>
<keyword evidence="14 19" id="KW-0464">Manganese</keyword>
<feature type="active site" description="Proton acceptor; for GTP cyclohydrolase activity" evidence="19">
    <location>
        <position position="325"/>
    </location>
</feature>
<dbReference type="STRING" id="1395513.P343_11125"/>
<organism evidence="21 22">
    <name type="scientific">Sporolactobacillus laevolacticus DSM 442</name>
    <dbReference type="NCBI Taxonomy" id="1395513"/>
    <lineage>
        <taxon>Bacteria</taxon>
        <taxon>Bacillati</taxon>
        <taxon>Bacillota</taxon>
        <taxon>Bacilli</taxon>
        <taxon>Bacillales</taxon>
        <taxon>Sporolactobacillaceae</taxon>
        <taxon>Sporolactobacillus</taxon>
    </lineage>
</organism>
<evidence type="ECO:0000256" key="2">
    <source>
        <dbReference type="ARBA" id="ARBA00001936"/>
    </source>
</evidence>
<dbReference type="OrthoDB" id="9793111at2"/>
<dbReference type="CDD" id="cd00641">
    <property type="entry name" value="GTP_cyclohydro2"/>
    <property type="match status" value="1"/>
</dbReference>
<feature type="region of interest" description="GTP cyclohydrolase II" evidence="19">
    <location>
        <begin position="200"/>
        <end position="397"/>
    </location>
</feature>
<dbReference type="GO" id="GO:0003935">
    <property type="term" value="F:GTP cyclohydrolase II activity"/>
    <property type="evidence" value="ECO:0007669"/>
    <property type="project" value="UniProtKB-UniRule"/>
</dbReference>
<dbReference type="PIRSF" id="PIRSF001259">
    <property type="entry name" value="RibA"/>
    <property type="match status" value="1"/>
</dbReference>
<comment type="function">
    <text evidence="3 19">Catalyzes the conversion of D-ribulose 5-phosphate to formate and 3,4-dihydroxy-2-butanone 4-phosphate.</text>
</comment>
<evidence type="ECO:0000256" key="19">
    <source>
        <dbReference type="HAMAP-Rule" id="MF_01283"/>
    </source>
</evidence>
<dbReference type="HAMAP" id="MF_00180">
    <property type="entry name" value="RibB"/>
    <property type="match status" value="1"/>
</dbReference>
<dbReference type="SUPFAM" id="SSF142695">
    <property type="entry name" value="RibA-like"/>
    <property type="match status" value="1"/>
</dbReference>
<dbReference type="PATRIC" id="fig|1395513.3.peg.2247"/>
<dbReference type="NCBIfam" id="TIGR00506">
    <property type="entry name" value="ribB"/>
    <property type="match status" value="1"/>
</dbReference>
<comment type="similarity">
    <text evidence="19">In the C-terminal section; belongs to the GTP cyclohydrolase II family.</text>
</comment>
<evidence type="ECO:0000256" key="7">
    <source>
        <dbReference type="ARBA" id="ARBA00022619"/>
    </source>
</evidence>
<feature type="binding site" evidence="19">
    <location>
        <position position="269"/>
    </location>
    <ligand>
        <name>GTP</name>
        <dbReference type="ChEBI" id="CHEBI:37565"/>
    </ligand>
</feature>
<comment type="similarity">
    <text evidence="6 19">In the N-terminal section; belongs to the DHBP synthase family.</text>
</comment>
<dbReference type="Gene3D" id="3.40.50.10990">
    <property type="entry name" value="GTP cyclohydrolase II"/>
    <property type="match status" value="1"/>
</dbReference>
<dbReference type="GO" id="GO:0030145">
    <property type="term" value="F:manganese ion binding"/>
    <property type="evidence" value="ECO:0007669"/>
    <property type="project" value="UniProtKB-UniRule"/>
</dbReference>
<evidence type="ECO:0000256" key="14">
    <source>
        <dbReference type="ARBA" id="ARBA00023211"/>
    </source>
</evidence>
<feature type="binding site" evidence="19">
    <location>
        <position position="266"/>
    </location>
    <ligand>
        <name>Zn(2+)</name>
        <dbReference type="ChEBI" id="CHEBI:29105"/>
        <note>catalytic</note>
    </ligand>
</feature>
<dbReference type="GO" id="GO:0005829">
    <property type="term" value="C:cytosol"/>
    <property type="evidence" value="ECO:0007669"/>
    <property type="project" value="TreeGrafter"/>
</dbReference>
<feature type="binding site" evidence="19">
    <location>
        <position position="162"/>
    </location>
    <ligand>
        <name>D-ribulose 5-phosphate</name>
        <dbReference type="ChEBI" id="CHEBI:58121"/>
    </ligand>
</feature>
<feature type="active site" description="Nucleophile; for GTP cyclohydrolase activity" evidence="19">
    <location>
        <position position="327"/>
    </location>
</feature>
<evidence type="ECO:0000256" key="11">
    <source>
        <dbReference type="ARBA" id="ARBA00022833"/>
    </source>
</evidence>
<feature type="site" description="Essential for DHBP synthase activity" evidence="19">
    <location>
        <position position="162"/>
    </location>
</feature>
<feature type="binding site" evidence="19">
    <location>
        <position position="348"/>
    </location>
    <ligand>
        <name>GTP</name>
        <dbReference type="ChEBI" id="CHEBI:37565"/>
    </ligand>
</feature>
<dbReference type="AlphaFoldDB" id="V6IW61"/>
<comment type="catalytic activity">
    <reaction evidence="18 19">
        <text>GTP + 4 H2O = 2,5-diamino-6-hydroxy-4-(5-phosphoribosylamino)-pyrimidine + formate + 2 phosphate + 3 H(+)</text>
        <dbReference type="Rhea" id="RHEA:23704"/>
        <dbReference type="ChEBI" id="CHEBI:15377"/>
        <dbReference type="ChEBI" id="CHEBI:15378"/>
        <dbReference type="ChEBI" id="CHEBI:15740"/>
        <dbReference type="ChEBI" id="CHEBI:37565"/>
        <dbReference type="ChEBI" id="CHEBI:43474"/>
        <dbReference type="ChEBI" id="CHEBI:58614"/>
        <dbReference type="EC" id="3.5.4.25"/>
    </reaction>
</comment>
<dbReference type="InterPro" id="IPR000422">
    <property type="entry name" value="DHBP_synthase_RibB"/>
</dbReference>
<feature type="binding site" evidence="19">
    <location>
        <begin position="248"/>
        <end position="252"/>
    </location>
    <ligand>
        <name>GTP</name>
        <dbReference type="ChEBI" id="CHEBI:37565"/>
    </ligand>
</feature>
<dbReference type="InterPro" id="IPR032677">
    <property type="entry name" value="GTP_cyclohydro_II"/>
</dbReference>
<comment type="cofactor">
    <cofactor evidence="19">
        <name>Mg(2+)</name>
        <dbReference type="ChEBI" id="CHEBI:18420"/>
    </cofactor>
    <cofactor evidence="19">
        <name>Mn(2+)</name>
        <dbReference type="ChEBI" id="CHEBI:29035"/>
    </cofactor>
    <text evidence="19">Binds 2 divalent metal cations per subunit. Magnesium or manganese.</text>
</comment>
<dbReference type="eggNOG" id="COG0807">
    <property type="taxonomic scope" value="Bacteria"/>
</dbReference>
<keyword evidence="13 19" id="KW-0342">GTP-binding</keyword>
<evidence type="ECO:0000313" key="21">
    <source>
        <dbReference type="EMBL" id="EST11523.1"/>
    </source>
</evidence>
<evidence type="ECO:0000256" key="5">
    <source>
        <dbReference type="ARBA" id="ARBA00004904"/>
    </source>
</evidence>
<evidence type="ECO:0000256" key="8">
    <source>
        <dbReference type="ARBA" id="ARBA00022723"/>
    </source>
</evidence>
<evidence type="ECO:0000256" key="15">
    <source>
        <dbReference type="ARBA" id="ARBA00023239"/>
    </source>
</evidence>
<protein>
    <recommendedName>
        <fullName evidence="19">Riboflavin biosynthesis protein RibBA</fullName>
    </recommendedName>
    <domain>
        <recommendedName>
            <fullName evidence="19">3,4-dihydroxy-2-butanone 4-phosphate synthase</fullName>
            <shortName evidence="19">DHBP synthase</shortName>
            <ecNumber evidence="19">4.1.99.12</ecNumber>
        </recommendedName>
    </domain>
    <domain>
        <recommendedName>
            <fullName evidence="19">GTP cyclohydrolase-2</fullName>
            <ecNumber evidence="19">3.5.4.25</ecNumber>
        </recommendedName>
        <alternativeName>
            <fullName evidence="19">GTP cyclohydrolase II</fullName>
        </alternativeName>
    </domain>
</protein>
<dbReference type="EC" id="4.1.99.12" evidence="19"/>
<feature type="binding site" evidence="19">
    <location>
        <position position="27"/>
    </location>
    <ligand>
        <name>Mg(2+)</name>
        <dbReference type="ChEBI" id="CHEBI:18420"/>
        <label>1</label>
    </ligand>
</feature>
<feature type="binding site" evidence="19">
    <location>
        <position position="141"/>
    </location>
    <ligand>
        <name>Mg(2+)</name>
        <dbReference type="ChEBI" id="CHEBI:18420"/>
        <label>2</label>
    </ligand>
</feature>
<evidence type="ECO:0000256" key="18">
    <source>
        <dbReference type="ARBA" id="ARBA00049295"/>
    </source>
</evidence>
<keyword evidence="15 19" id="KW-0456">Lyase</keyword>
<evidence type="ECO:0000256" key="13">
    <source>
        <dbReference type="ARBA" id="ARBA00023134"/>
    </source>
</evidence>
<comment type="caution">
    <text evidence="21">The sequence shown here is derived from an EMBL/GenBank/DDBJ whole genome shotgun (WGS) entry which is preliminary data.</text>
</comment>
<keyword evidence="7 19" id="KW-0686">Riboflavin biosynthesis</keyword>
<evidence type="ECO:0000313" key="22">
    <source>
        <dbReference type="Proteomes" id="UP000018296"/>
    </source>
</evidence>
<comment type="pathway">
    <text evidence="4 19">Cofactor biosynthesis; riboflavin biosynthesis; 5-amino-6-(D-ribitylamino)uracil from GTP: step 1/4.</text>
</comment>
<evidence type="ECO:0000256" key="16">
    <source>
        <dbReference type="ARBA" id="ARBA00023268"/>
    </source>
</evidence>
<comment type="cofactor">
    <cofactor evidence="2">
        <name>Mn(2+)</name>
        <dbReference type="ChEBI" id="CHEBI:29035"/>
    </cofactor>
</comment>
<reference evidence="21 22" key="1">
    <citation type="journal article" date="2013" name="Genome Announc.">
        <title>Genome Sequence of Sporolactobacillus laevolacticus DSM442, an Efficient Polymer-Grade D-Lactate Producer from Agricultural Waste Cottonseed as a Nitrogen Source.</title>
        <authorList>
            <person name="Wang H."/>
            <person name="Wang L."/>
            <person name="Ju J."/>
            <person name="Yu B."/>
            <person name="Ma Y."/>
        </authorList>
    </citation>
    <scope>NUCLEOTIDE SEQUENCE [LARGE SCALE GENOMIC DNA]</scope>
    <source>
        <strain evidence="21 22">DSM 442</strain>
    </source>
</reference>
<feature type="binding site" evidence="19">
    <location>
        <position position="313"/>
    </location>
    <ligand>
        <name>GTP</name>
        <dbReference type="ChEBI" id="CHEBI:37565"/>
    </ligand>
</feature>
<evidence type="ECO:0000256" key="6">
    <source>
        <dbReference type="ARBA" id="ARBA00005520"/>
    </source>
</evidence>
<feature type="binding site" evidence="19">
    <location>
        <position position="253"/>
    </location>
    <ligand>
        <name>Zn(2+)</name>
        <dbReference type="ChEBI" id="CHEBI:29105"/>
        <note>catalytic</note>
    </ligand>
</feature>
<evidence type="ECO:0000256" key="4">
    <source>
        <dbReference type="ARBA" id="ARBA00004853"/>
    </source>
</evidence>
<dbReference type="InterPro" id="IPR000926">
    <property type="entry name" value="RibA"/>
</dbReference>
<dbReference type="EC" id="3.5.4.25" evidence="19"/>
<dbReference type="Proteomes" id="UP000018296">
    <property type="component" value="Unassembled WGS sequence"/>
</dbReference>
<dbReference type="FunFam" id="3.40.50.10990:FF:000001">
    <property type="entry name" value="Riboflavin biosynthesis protein RibBA"/>
    <property type="match status" value="1"/>
</dbReference>
<dbReference type="NCBIfam" id="NF006803">
    <property type="entry name" value="PRK09311.1"/>
    <property type="match status" value="1"/>
</dbReference>
<dbReference type="PANTHER" id="PTHR21327">
    <property type="entry name" value="GTP CYCLOHYDROLASE II-RELATED"/>
    <property type="match status" value="1"/>
</dbReference>
<feature type="binding site" evidence="19">
    <location>
        <position position="31"/>
    </location>
    <ligand>
        <name>D-ribulose 5-phosphate</name>
        <dbReference type="ChEBI" id="CHEBI:58121"/>
    </ligand>
</feature>